<protein>
    <submittedName>
        <fullName evidence="1">Uncharacterized protein</fullName>
    </submittedName>
</protein>
<dbReference type="Proteomes" id="UP000001999">
    <property type="component" value="Segment"/>
</dbReference>
<dbReference type="EMBL" id="EF579802">
    <property type="protein sequence ID" value="ABR10457.1"/>
    <property type="molecule type" value="Genomic_DNA"/>
</dbReference>
<dbReference type="KEGG" id="vg:5309162"/>
<name>A6N1Y5_9CAUD</name>
<organism evidence="1 2">
    <name type="scientific">Microbacterium phage Min1</name>
    <dbReference type="NCBI Taxonomy" id="446529"/>
    <lineage>
        <taxon>Viruses</taxon>
        <taxon>Duplodnaviria</taxon>
        <taxon>Heunggongvirae</taxon>
        <taxon>Uroviricota</taxon>
        <taxon>Caudoviricetes</taxon>
        <taxon>Minunavirus</taxon>
        <taxon>Minunavirus Min1</taxon>
    </lineage>
</organism>
<accession>A6N1Y5</accession>
<dbReference type="GeneID" id="5309162"/>
<evidence type="ECO:0000313" key="2">
    <source>
        <dbReference type="Proteomes" id="UP000001999"/>
    </source>
</evidence>
<proteinExistence type="predicted"/>
<keyword evidence="2" id="KW-1185">Reference proteome</keyword>
<dbReference type="RefSeq" id="YP_001294787.1">
    <property type="nucleotide sequence ID" value="NC_009603.1"/>
</dbReference>
<sequence length="65" mass="6938">MQGEPSDAQLDRALVALMHDPEVPTGVRPHLLGGEVLVIRERTDAEPIVRAVLRAAAAVEGGETR</sequence>
<evidence type="ECO:0000313" key="1">
    <source>
        <dbReference type="EMBL" id="ABR10457.1"/>
    </source>
</evidence>
<reference evidence="1 2" key="1">
    <citation type="submission" date="2007-04" db="EMBL/GenBank/DDBJ databases">
        <title>Isolation, characterization and complete nucleotide sequence of a novel temperate bacteriophage Min1, isolated from the nematode pathogen Microbacterium nematophilum.</title>
        <authorList>
            <person name="Akimkina T.V."/>
            <person name="Venien-Bryan C."/>
            <person name="Hodgkin J.A."/>
        </authorList>
    </citation>
    <scope>NUCLEOTIDE SEQUENCE [LARGE SCALE GENOMIC DNA]</scope>
</reference>